<evidence type="ECO:0000313" key="3">
    <source>
        <dbReference type="Proteomes" id="UP000031327"/>
    </source>
</evidence>
<dbReference type="InterPro" id="IPR037523">
    <property type="entry name" value="VOC_core"/>
</dbReference>
<dbReference type="PANTHER" id="PTHR34109">
    <property type="entry name" value="BNAUNNG04460D PROTEIN-RELATED"/>
    <property type="match status" value="1"/>
</dbReference>
<dbReference type="Gene3D" id="3.30.720.120">
    <property type="match status" value="1"/>
</dbReference>
<dbReference type="Gene3D" id="3.30.720.110">
    <property type="match status" value="1"/>
</dbReference>
<dbReference type="SUPFAM" id="SSF54593">
    <property type="entry name" value="Glyoxalase/Bleomycin resistance protein/Dihydroxybiphenyl dioxygenase"/>
    <property type="match status" value="1"/>
</dbReference>
<sequence length="157" mass="17382">MAVKAIPQGYHAITPYLIVQGASEAIQFYQKVFSASLVMQLNMPDGLIAHAELKIGDSHIMISDECPDMHFKGPKQLGGTAVSLMHYVDDVDFVFSQALAMGAKEVRAVEDQFYGDRAGTLEDPFGHVWTIATHIEDLSETALQERMSEFMSKQSDK</sequence>
<dbReference type="PANTHER" id="PTHR34109:SF1">
    <property type="entry name" value="VOC DOMAIN-CONTAINING PROTEIN"/>
    <property type="match status" value="1"/>
</dbReference>
<dbReference type="Proteomes" id="UP000031327">
    <property type="component" value="Unassembled WGS sequence"/>
</dbReference>
<protein>
    <submittedName>
        <fullName evidence="2">Glyoxalase</fullName>
    </submittedName>
</protein>
<accession>A0A0C1MD33</accession>
<dbReference type="OrthoDB" id="9795306at2"/>
<reference evidence="2 3" key="1">
    <citation type="submission" date="2014-12" db="EMBL/GenBank/DDBJ databases">
        <title>Draft Genome Sequence of Pseudoalteromonas luteoviolacea HI1.</title>
        <authorList>
            <person name="Asahina A.Y."/>
            <person name="Hadfield M.G."/>
        </authorList>
    </citation>
    <scope>NUCLEOTIDE SEQUENCE [LARGE SCALE GENOMIC DNA]</scope>
    <source>
        <strain evidence="2 3">HI1</strain>
    </source>
</reference>
<evidence type="ECO:0000313" key="2">
    <source>
        <dbReference type="EMBL" id="KID54709.1"/>
    </source>
</evidence>
<dbReference type="AlphaFoldDB" id="A0A0C1MD33"/>
<evidence type="ECO:0000259" key="1">
    <source>
        <dbReference type="PROSITE" id="PS51819"/>
    </source>
</evidence>
<comment type="caution">
    <text evidence="2">The sequence shown here is derived from an EMBL/GenBank/DDBJ whole genome shotgun (WGS) entry which is preliminary data.</text>
</comment>
<proteinExistence type="predicted"/>
<dbReference type="PROSITE" id="PS51819">
    <property type="entry name" value="VOC"/>
    <property type="match status" value="1"/>
</dbReference>
<dbReference type="Pfam" id="PF00903">
    <property type="entry name" value="Glyoxalase"/>
    <property type="match status" value="1"/>
</dbReference>
<dbReference type="EMBL" id="JWIC01000010">
    <property type="protein sequence ID" value="KID54709.1"/>
    <property type="molecule type" value="Genomic_DNA"/>
</dbReference>
<gene>
    <name evidence="2" type="ORF">JF50_22715</name>
</gene>
<dbReference type="CDD" id="cd07246">
    <property type="entry name" value="VOC_like"/>
    <property type="match status" value="1"/>
</dbReference>
<dbReference type="InterPro" id="IPR004360">
    <property type="entry name" value="Glyas_Fos-R_dOase_dom"/>
</dbReference>
<name>A0A0C1MD33_9GAMM</name>
<feature type="domain" description="VOC" evidence="1">
    <location>
        <begin position="9"/>
        <end position="134"/>
    </location>
</feature>
<dbReference type="InterPro" id="IPR029068">
    <property type="entry name" value="Glyas_Bleomycin-R_OHBP_Dase"/>
</dbReference>
<dbReference type="RefSeq" id="WP_039611609.1">
    <property type="nucleotide sequence ID" value="NZ_JWIC01000010.1"/>
</dbReference>
<organism evidence="2 3">
    <name type="scientific">Pseudoalteromonas luteoviolacea</name>
    <dbReference type="NCBI Taxonomy" id="43657"/>
    <lineage>
        <taxon>Bacteria</taxon>
        <taxon>Pseudomonadati</taxon>
        <taxon>Pseudomonadota</taxon>
        <taxon>Gammaproteobacteria</taxon>
        <taxon>Alteromonadales</taxon>
        <taxon>Pseudoalteromonadaceae</taxon>
        <taxon>Pseudoalteromonas</taxon>
    </lineage>
</organism>